<keyword evidence="2" id="KW-1185">Reference proteome</keyword>
<evidence type="ECO:0000313" key="1">
    <source>
        <dbReference type="EMBL" id="KLO04138.1"/>
    </source>
</evidence>
<evidence type="ECO:0000313" key="2">
    <source>
        <dbReference type="Proteomes" id="UP000053477"/>
    </source>
</evidence>
<gene>
    <name evidence="1" type="ORF">SCHPADRAFT_792345</name>
</gene>
<reference evidence="1 2" key="1">
    <citation type="submission" date="2015-04" db="EMBL/GenBank/DDBJ databases">
        <title>Complete genome sequence of Schizopora paradoxa KUC8140, a cosmopolitan wood degrader in East Asia.</title>
        <authorList>
            <consortium name="DOE Joint Genome Institute"/>
            <person name="Min B."/>
            <person name="Park H."/>
            <person name="Jang Y."/>
            <person name="Kim J.-J."/>
            <person name="Kim K.H."/>
            <person name="Pangilinan J."/>
            <person name="Lipzen A."/>
            <person name="Riley R."/>
            <person name="Grigoriev I.V."/>
            <person name="Spatafora J.W."/>
            <person name="Choi I.-G."/>
        </authorList>
    </citation>
    <scope>NUCLEOTIDE SEQUENCE [LARGE SCALE GENOMIC DNA]</scope>
    <source>
        <strain evidence="1 2">KUC8140</strain>
    </source>
</reference>
<dbReference type="Proteomes" id="UP000053477">
    <property type="component" value="Unassembled WGS sequence"/>
</dbReference>
<dbReference type="STRING" id="27342.A0A0H2R3R4"/>
<evidence type="ECO:0008006" key="3">
    <source>
        <dbReference type="Google" id="ProtNLM"/>
    </source>
</evidence>
<feature type="non-terminal residue" evidence="1">
    <location>
        <position position="156"/>
    </location>
</feature>
<name>A0A0H2R3R4_9AGAM</name>
<sequence length="156" mass="18040">MALPAQIPTLIAHNTKNLTRVDNVFISEAAMEDVVYCNARPEERPVKTDHFPVRTIIECQVPQVDQEPRRNFRGVEWKDFVTTLRAALADSGGAPGCVRTVDELKELYARVMNAIEEAISEHVPLVKQSRFQKLWWAPELLPMVQQKRRMQRRAYR</sequence>
<accession>A0A0H2R3R4</accession>
<dbReference type="AlphaFoldDB" id="A0A0H2R3R4"/>
<protein>
    <recommendedName>
        <fullName evidence="3">Endonuclease/exonuclease/phosphatase domain-containing protein</fullName>
    </recommendedName>
</protein>
<dbReference type="InParanoid" id="A0A0H2R3R4"/>
<organism evidence="1 2">
    <name type="scientific">Schizopora paradoxa</name>
    <dbReference type="NCBI Taxonomy" id="27342"/>
    <lineage>
        <taxon>Eukaryota</taxon>
        <taxon>Fungi</taxon>
        <taxon>Dikarya</taxon>
        <taxon>Basidiomycota</taxon>
        <taxon>Agaricomycotina</taxon>
        <taxon>Agaricomycetes</taxon>
        <taxon>Hymenochaetales</taxon>
        <taxon>Schizoporaceae</taxon>
        <taxon>Schizopora</taxon>
    </lineage>
</organism>
<dbReference type="EMBL" id="KQ086682">
    <property type="protein sequence ID" value="KLO04138.1"/>
    <property type="molecule type" value="Genomic_DNA"/>
</dbReference>
<proteinExistence type="predicted"/>
<dbReference type="OrthoDB" id="3261136at2759"/>